<feature type="domain" description="Ig-like" evidence="3">
    <location>
        <begin position="87"/>
        <end position="188"/>
    </location>
</feature>
<feature type="transmembrane region" description="Helical" evidence="2">
    <location>
        <begin position="691"/>
        <end position="715"/>
    </location>
</feature>
<dbReference type="Proteomes" id="UP001488838">
    <property type="component" value="Unassembled WGS sequence"/>
</dbReference>
<dbReference type="CDD" id="cd16093">
    <property type="entry name" value="IgC1_CH2_Mu"/>
    <property type="match status" value="1"/>
</dbReference>
<evidence type="ECO:0000313" key="4">
    <source>
        <dbReference type="EMBL" id="KAK7797201.1"/>
    </source>
</evidence>
<dbReference type="PROSITE" id="PS00290">
    <property type="entry name" value="IG_MHC"/>
    <property type="match status" value="4"/>
</dbReference>
<dbReference type="InterPro" id="IPR003597">
    <property type="entry name" value="Ig_C1-set"/>
</dbReference>
<feature type="domain" description="Ig-like" evidence="3">
    <location>
        <begin position="1"/>
        <end position="80"/>
    </location>
</feature>
<dbReference type="CDD" id="cd05768">
    <property type="entry name" value="IgC1_CH3_IgAGD_CH4_IgAEM"/>
    <property type="match status" value="1"/>
</dbReference>
<keyword evidence="2" id="KW-1133">Transmembrane helix</keyword>
<proteinExistence type="predicted"/>
<feature type="domain" description="Ig-like" evidence="3">
    <location>
        <begin position="462"/>
        <end position="553"/>
    </location>
</feature>
<dbReference type="EMBL" id="JBBHLL010000880">
    <property type="protein sequence ID" value="KAK7797201.1"/>
    <property type="molecule type" value="Genomic_DNA"/>
</dbReference>
<dbReference type="SMART" id="SM00407">
    <property type="entry name" value="IGc1"/>
    <property type="match status" value="5"/>
</dbReference>
<dbReference type="InterPro" id="IPR050380">
    <property type="entry name" value="Immune_Resp_Modulators"/>
</dbReference>
<gene>
    <name evidence="4" type="ORF">U0070_003676</name>
</gene>
<dbReference type="PANTHER" id="PTHR23411">
    <property type="entry name" value="TAPASIN"/>
    <property type="match status" value="1"/>
</dbReference>
<dbReference type="PROSITE" id="PS50835">
    <property type="entry name" value="IG_LIKE"/>
    <property type="match status" value="6"/>
</dbReference>
<sequence>MGCLARDFLPSSISFSWNYQNNSEINQGVRTYPTMRTGEKYIATSQVFLSPKNVLEGSDEYLVCKAHHGDRNNDLRVPIPVVKEINPNVSVFIPPRDAFYGPAPRKSRLICEASNFSPKQITVSWLHDGKPVKSGFTTEPVTTEDRGSGPRTFKVRSTLTITESDWLNLNVYSCRVDHRGLTFWKNVSSTCATSPSTDILAFPIPPSFVDIFLNKSAKLTCLVTNLATYDTLNISWTSQNGEPLETKITLTESHPNGTFSAMGVANVCVEDWDSKKEFVCTVTHRDLPSPQKKFISKPREVVKHPPAVYLLPPAREQLILRESATVTCLVKGFSPADIFVQWLQRGQPLSSDKYVTSAPMPEPQAPDRYFTHSILTVTEEEWNSGETYTCVVGHEALPHMVTERTVDKSTEGEVNAEEEGFENLWTTASTFIVLFLLSLFYSTTVTLFKDSPVCLTESTKTPQVFLLFSECDFPKQNQLVGLACLVLGNHLQSVEISWKSTAKYTNKSAFPPKKLDEDYVMSSQLSLWASELNGTHTCIIKNNSQLSDEKTFQLPETMAPSNLSVNFLAASTYPEMSSWLMCEVSGFFPQDIRLRWLRFQSEINTSYFATAYPTKQPGGNTFQTWSVLRIPVTLNSSLDTYTCMVEHVASQTNLTASKRLDISGMVSTIHNLCIRDEQSDSYMDIDEENGLWPTLCTFVALFLLTLLYSGFVTFIKCIRRSFSLDYIAEIYPLKSCDRLVVLWTPSDEWVDTIPTTKATSHKSSLSPNFTTHSHQQPPHRQLLIRNICFQL</sequence>
<keyword evidence="1" id="KW-0393">Immunoglobulin domain</keyword>
<dbReference type="SUPFAM" id="SSF48726">
    <property type="entry name" value="Immunoglobulin"/>
    <property type="match status" value="6"/>
</dbReference>
<feature type="domain" description="Ig-like" evidence="3">
    <location>
        <begin position="195"/>
        <end position="296"/>
    </location>
</feature>
<dbReference type="InterPro" id="IPR007110">
    <property type="entry name" value="Ig-like_dom"/>
</dbReference>
<dbReference type="Pfam" id="PF07654">
    <property type="entry name" value="C1-set"/>
    <property type="match status" value="5"/>
</dbReference>
<dbReference type="FunFam" id="2.60.40.10:FF:000998">
    <property type="entry name" value="Immunoglobulin heavy constant epsilon"/>
    <property type="match status" value="1"/>
</dbReference>
<evidence type="ECO:0000256" key="1">
    <source>
        <dbReference type="ARBA" id="ARBA00023319"/>
    </source>
</evidence>
<keyword evidence="5" id="KW-1185">Reference proteome</keyword>
<keyword evidence="2" id="KW-0472">Membrane</keyword>
<reference evidence="4 5" key="1">
    <citation type="journal article" date="2023" name="bioRxiv">
        <title>Conserved and derived expression patterns and positive selection on dental genes reveal complex evolutionary context of ever-growing rodent molars.</title>
        <authorList>
            <person name="Calamari Z.T."/>
            <person name="Song A."/>
            <person name="Cohen E."/>
            <person name="Akter M."/>
            <person name="Roy R.D."/>
            <person name="Hallikas O."/>
            <person name="Christensen M.M."/>
            <person name="Li P."/>
            <person name="Marangoni P."/>
            <person name="Jernvall J."/>
            <person name="Klein O.D."/>
        </authorList>
    </citation>
    <scope>NUCLEOTIDE SEQUENCE [LARGE SCALE GENOMIC DNA]</scope>
    <source>
        <strain evidence="4">V071</strain>
    </source>
</reference>
<dbReference type="AlphaFoldDB" id="A0AAW0H3T4"/>
<organism evidence="4 5">
    <name type="scientific">Myodes glareolus</name>
    <name type="common">Bank vole</name>
    <name type="synonym">Clethrionomys glareolus</name>
    <dbReference type="NCBI Taxonomy" id="447135"/>
    <lineage>
        <taxon>Eukaryota</taxon>
        <taxon>Metazoa</taxon>
        <taxon>Chordata</taxon>
        <taxon>Craniata</taxon>
        <taxon>Vertebrata</taxon>
        <taxon>Euteleostomi</taxon>
        <taxon>Mammalia</taxon>
        <taxon>Eutheria</taxon>
        <taxon>Euarchontoglires</taxon>
        <taxon>Glires</taxon>
        <taxon>Rodentia</taxon>
        <taxon>Myomorpha</taxon>
        <taxon>Muroidea</taxon>
        <taxon>Cricetidae</taxon>
        <taxon>Arvicolinae</taxon>
        <taxon>Myodes</taxon>
    </lineage>
</organism>
<name>A0AAW0H3T4_MYOGA</name>
<evidence type="ECO:0000313" key="5">
    <source>
        <dbReference type="Proteomes" id="UP001488838"/>
    </source>
</evidence>
<protein>
    <recommendedName>
        <fullName evidence="3">Ig-like domain-containing protein</fullName>
    </recommendedName>
</protein>
<dbReference type="Gene3D" id="2.60.40.10">
    <property type="entry name" value="Immunoglobulins"/>
    <property type="match status" value="6"/>
</dbReference>
<dbReference type="FunFam" id="2.60.40.10:FF:000463">
    <property type="entry name" value="Immunoglobulin heavy constant gamma 1"/>
    <property type="match status" value="2"/>
</dbReference>
<dbReference type="InterPro" id="IPR036179">
    <property type="entry name" value="Ig-like_dom_sf"/>
</dbReference>
<evidence type="ECO:0000259" key="3">
    <source>
        <dbReference type="PROSITE" id="PS50835"/>
    </source>
</evidence>
<comment type="caution">
    <text evidence="4">The sequence shown here is derived from an EMBL/GenBank/DDBJ whole genome shotgun (WGS) entry which is preliminary data.</text>
</comment>
<evidence type="ECO:0000256" key="2">
    <source>
        <dbReference type="SAM" id="Phobius"/>
    </source>
</evidence>
<feature type="domain" description="Ig-like" evidence="3">
    <location>
        <begin position="555"/>
        <end position="661"/>
    </location>
</feature>
<keyword evidence="2" id="KW-0812">Transmembrane</keyword>
<accession>A0AAW0H3T4</accession>
<dbReference type="InterPro" id="IPR003006">
    <property type="entry name" value="Ig/MHC_CS"/>
</dbReference>
<feature type="domain" description="Ig-like" evidence="3">
    <location>
        <begin position="306"/>
        <end position="407"/>
    </location>
</feature>
<dbReference type="InterPro" id="IPR013783">
    <property type="entry name" value="Ig-like_fold"/>
</dbReference>